<dbReference type="FunFam" id="3.10.129.10:FF:000012">
    <property type="entry name" value="Acyl-coenzyme A thioesterase 9, mitochondrial"/>
    <property type="match status" value="1"/>
</dbReference>
<evidence type="ECO:0000313" key="8">
    <source>
        <dbReference type="Proteomes" id="UP001283361"/>
    </source>
</evidence>
<evidence type="ECO:0000256" key="4">
    <source>
        <dbReference type="ARBA" id="ARBA00022946"/>
    </source>
</evidence>
<dbReference type="Gene3D" id="3.10.129.10">
    <property type="entry name" value="Hotdog Thioesterase"/>
    <property type="match status" value="2"/>
</dbReference>
<evidence type="ECO:0000256" key="3">
    <source>
        <dbReference type="ARBA" id="ARBA00022801"/>
    </source>
</evidence>
<dbReference type="CDD" id="cd03442">
    <property type="entry name" value="BFIT_BACH"/>
    <property type="match status" value="1"/>
</dbReference>
<comment type="similarity">
    <text evidence="1">Belongs to the acyl coenzyme A hydrolase family.</text>
</comment>
<reference evidence="7" key="1">
    <citation type="journal article" date="2023" name="G3 (Bethesda)">
        <title>A reference genome for the long-term kleptoplast-retaining sea slug Elysia crispata morphotype clarki.</title>
        <authorList>
            <person name="Eastman K.E."/>
            <person name="Pendleton A.L."/>
            <person name="Shaikh M.A."/>
            <person name="Suttiyut T."/>
            <person name="Ogas R."/>
            <person name="Tomko P."/>
            <person name="Gavelis G."/>
            <person name="Widhalm J.R."/>
            <person name="Wisecaver J.H."/>
        </authorList>
    </citation>
    <scope>NUCLEOTIDE SEQUENCE</scope>
    <source>
        <strain evidence="7">ECLA1</strain>
    </source>
</reference>
<accession>A0AAE0ZU17</accession>
<dbReference type="PROSITE" id="PS51770">
    <property type="entry name" value="HOTDOG_ACOT"/>
    <property type="match status" value="1"/>
</dbReference>
<dbReference type="Proteomes" id="UP001283361">
    <property type="component" value="Unassembled WGS sequence"/>
</dbReference>
<keyword evidence="8" id="KW-1185">Reference proteome</keyword>
<dbReference type="InterPro" id="IPR029069">
    <property type="entry name" value="HotDog_dom_sf"/>
</dbReference>
<dbReference type="GO" id="GO:0005739">
    <property type="term" value="C:mitochondrion"/>
    <property type="evidence" value="ECO:0007669"/>
    <property type="project" value="TreeGrafter"/>
</dbReference>
<keyword evidence="3" id="KW-0378">Hydrolase</keyword>
<dbReference type="PANTHER" id="PTHR12655">
    <property type="entry name" value="ACYL-COA THIOESTERASE"/>
    <property type="match status" value="1"/>
</dbReference>
<dbReference type="AlphaFoldDB" id="A0AAE0ZU17"/>
<dbReference type="GO" id="GO:0006637">
    <property type="term" value="P:acyl-CoA metabolic process"/>
    <property type="evidence" value="ECO:0007669"/>
    <property type="project" value="TreeGrafter"/>
</dbReference>
<feature type="compositionally biased region" description="Basic and acidic residues" evidence="5">
    <location>
        <begin position="223"/>
        <end position="232"/>
    </location>
</feature>
<dbReference type="EMBL" id="JAWDGP010003317">
    <property type="protein sequence ID" value="KAK3775435.1"/>
    <property type="molecule type" value="Genomic_DNA"/>
</dbReference>
<organism evidence="7 8">
    <name type="scientific">Elysia crispata</name>
    <name type="common">lettuce slug</name>
    <dbReference type="NCBI Taxonomy" id="231223"/>
    <lineage>
        <taxon>Eukaryota</taxon>
        <taxon>Metazoa</taxon>
        <taxon>Spiralia</taxon>
        <taxon>Lophotrochozoa</taxon>
        <taxon>Mollusca</taxon>
        <taxon>Gastropoda</taxon>
        <taxon>Heterobranchia</taxon>
        <taxon>Euthyneura</taxon>
        <taxon>Panpulmonata</taxon>
        <taxon>Sacoglossa</taxon>
        <taxon>Placobranchoidea</taxon>
        <taxon>Plakobranchidae</taxon>
        <taxon>Elysia</taxon>
    </lineage>
</organism>
<keyword evidence="2" id="KW-0677">Repeat</keyword>
<feature type="domain" description="HotDog ACOT-type" evidence="6">
    <location>
        <begin position="278"/>
        <end position="391"/>
    </location>
</feature>
<keyword evidence="4" id="KW-0809">Transit peptide</keyword>
<dbReference type="SUPFAM" id="SSF54637">
    <property type="entry name" value="Thioesterase/thiol ester dehydrase-isomerase"/>
    <property type="match status" value="2"/>
</dbReference>
<comment type="caution">
    <text evidence="7">The sequence shown here is derived from an EMBL/GenBank/DDBJ whole genome shotgun (WGS) entry which is preliminary data.</text>
</comment>
<sequence>MTWMRHLSSASGCPDDKGRVLTIKEVRTNLMNMVGVRSQWGEKNPWQEPSVMQPVAESQAQLPVRKPSDSFVRACIPLSDPEAREKYLLFTGGIRFGRLLEDFDTLAGLICYNHNKNPDLGDNQKSPYAFVTVLVDRIEKSSSSELALSAKNDIYAQGNVTWVGKSSMECSMFMQQEIDGKVHQFLSAKYLFAARNPLNNMAGIINPLDPQTPEEKAAFQLGEENKKKRQQEGTKSLLKTPPSEEERLIIHDIFLSTLDQQSGSLRVRLKPENTVWMEDTILKSLIICHPEQRNLYNKIFGGFLMRRAYELAWITASVYSKKRPGMCKVVDDILFKKPVEIGSLLFLSSQVVYSNGPDLQVHIHAEVVNPQEGTRETTNDFHFTFDTGVPDLPRVMPKTYAESMMYLVGKRHYES</sequence>
<gene>
    <name evidence="7" type="ORF">RRG08_015282</name>
</gene>
<name>A0AAE0ZU17_9GAST</name>
<dbReference type="InterPro" id="IPR033120">
    <property type="entry name" value="HOTDOG_ACOT"/>
</dbReference>
<dbReference type="PANTHER" id="PTHR12655:SF0">
    <property type="entry name" value="ACYL-COENZYME A THIOESTERASE 9, MITOCHONDRIAL"/>
    <property type="match status" value="1"/>
</dbReference>
<evidence type="ECO:0000256" key="5">
    <source>
        <dbReference type="SAM" id="MobiDB-lite"/>
    </source>
</evidence>
<evidence type="ECO:0000259" key="6">
    <source>
        <dbReference type="PROSITE" id="PS51770"/>
    </source>
</evidence>
<feature type="region of interest" description="Disordered" evidence="5">
    <location>
        <begin position="223"/>
        <end position="242"/>
    </location>
</feature>
<protein>
    <recommendedName>
        <fullName evidence="6">HotDog ACOT-type domain-containing protein</fullName>
    </recommendedName>
</protein>
<evidence type="ECO:0000256" key="2">
    <source>
        <dbReference type="ARBA" id="ARBA00022737"/>
    </source>
</evidence>
<proteinExistence type="inferred from homology"/>
<dbReference type="GO" id="GO:0047617">
    <property type="term" value="F:fatty acyl-CoA hydrolase activity"/>
    <property type="evidence" value="ECO:0007669"/>
    <property type="project" value="TreeGrafter"/>
</dbReference>
<evidence type="ECO:0000313" key="7">
    <source>
        <dbReference type="EMBL" id="KAK3775435.1"/>
    </source>
</evidence>
<evidence type="ECO:0000256" key="1">
    <source>
        <dbReference type="ARBA" id="ARBA00010458"/>
    </source>
</evidence>